<dbReference type="EMBL" id="CP046996">
    <property type="protein sequence ID" value="QHA00627.1"/>
    <property type="molecule type" value="Genomic_DNA"/>
</dbReference>
<evidence type="ECO:0000313" key="3">
    <source>
        <dbReference type="EMBL" id="QHA00627.1"/>
    </source>
</evidence>
<dbReference type="Gene3D" id="1.10.10.10">
    <property type="entry name" value="Winged helix-like DNA-binding domain superfamily/Winged helix DNA-binding domain"/>
    <property type="match status" value="1"/>
</dbReference>
<dbReference type="InterPro" id="IPR036388">
    <property type="entry name" value="WH-like_DNA-bd_sf"/>
</dbReference>
<dbReference type="PANTHER" id="PTHR37296:SF1">
    <property type="entry name" value="CONSERVED VIRULENCE FACTOR B"/>
    <property type="match status" value="1"/>
</dbReference>
<dbReference type="Proteomes" id="UP000430508">
    <property type="component" value="Chromosome"/>
</dbReference>
<dbReference type="InterPro" id="IPR039566">
    <property type="entry name" value="CvfB_S1_st"/>
</dbReference>
<feature type="domain" description="S1 motif" evidence="2">
    <location>
        <begin position="146"/>
        <end position="207"/>
    </location>
</feature>
<dbReference type="InterPro" id="IPR040764">
    <property type="entry name" value="CvfB_WH"/>
</dbReference>
<dbReference type="PROSITE" id="PS50126">
    <property type="entry name" value="S1"/>
    <property type="match status" value="1"/>
</dbReference>
<dbReference type="SMART" id="SM00316">
    <property type="entry name" value="S1"/>
    <property type="match status" value="2"/>
</dbReference>
<dbReference type="InterPro" id="IPR003029">
    <property type="entry name" value="S1_domain"/>
</dbReference>
<comment type="similarity">
    <text evidence="1">Belongs to the CvfB family.</text>
</comment>
<dbReference type="Pfam" id="PF21543">
    <property type="entry name" value="CvfB_2nd"/>
    <property type="match status" value="1"/>
</dbReference>
<dbReference type="GO" id="GO:0003676">
    <property type="term" value="F:nucleic acid binding"/>
    <property type="evidence" value="ECO:0007669"/>
    <property type="project" value="InterPro"/>
</dbReference>
<dbReference type="InterPro" id="IPR048587">
    <property type="entry name" value="CvfB_S1_3rd"/>
</dbReference>
<dbReference type="InterPro" id="IPR014464">
    <property type="entry name" value="CvfB_fam"/>
</dbReference>
<protein>
    <submittedName>
        <fullName evidence="3">S1 RNA-binding domain-containing protein</fullName>
    </submittedName>
</protein>
<dbReference type="Pfam" id="PF13509">
    <property type="entry name" value="S1_2"/>
    <property type="match status" value="2"/>
</dbReference>
<dbReference type="PANTHER" id="PTHR37296">
    <property type="entry name" value="CONSERVED VIRULENCE FACTOR B"/>
    <property type="match status" value="1"/>
</dbReference>
<accession>A0A857DI79</accession>
<sequence length="278" mass="31239">MIEYGKMQELKVVKTSQNWYILNAKNDTQNSVLLPISLAPKDIRIGDKIEVFVYKDTKERIMASIKKPRLVLGETAALTVVDTTEFGAFLDWGLEKDLLLPLKEQVSEVKKGGAYLVGLALNNSHQLYATMKIYDLLKINSPYKENDNAHGTVYNFNPEFGAFVAVDNQYHGMIPNKELCGSIAIGDKVDIRIKKVRQDGKLELSLRQEIAQQIETDARVILEKLKANGGVLKLNDNSSPEKIKSELQMSKSAFKRALGRLLKEGAVQITDDAIRLMW</sequence>
<gene>
    <name evidence="3" type="ORF">GQ588_08280</name>
</gene>
<dbReference type="RefSeq" id="WP_019226091.1">
    <property type="nucleotide sequence ID" value="NZ_CP046996.1"/>
</dbReference>
<name>A0A857DI79_9FIRM</name>
<reference evidence="3 4" key="1">
    <citation type="submission" date="2019-12" db="EMBL/GenBank/DDBJ databases">
        <title>Sequence classification of anaerobic respiratory reductive dehalogenases: First we see many, then we see few.</title>
        <authorList>
            <person name="Molenda O."/>
            <person name="Puentes Jacome L.A."/>
            <person name="Cao X."/>
            <person name="Nesbo C.L."/>
            <person name="Tang S."/>
            <person name="Morson N."/>
            <person name="Patron J."/>
            <person name="Lomheim L."/>
            <person name="Wishart D.S."/>
            <person name="Edwards E.A."/>
        </authorList>
    </citation>
    <scope>NUCLEOTIDE SEQUENCE [LARGE SCALE GENOMIC DNA]</scope>
    <source>
        <strain evidence="3 4">12DCA</strain>
    </source>
</reference>
<dbReference type="Gene3D" id="2.40.50.140">
    <property type="entry name" value="Nucleic acid-binding proteins"/>
    <property type="match status" value="2"/>
</dbReference>
<evidence type="ECO:0000313" key="4">
    <source>
        <dbReference type="Proteomes" id="UP000430508"/>
    </source>
</evidence>
<evidence type="ECO:0000259" key="2">
    <source>
        <dbReference type="PROSITE" id="PS50126"/>
    </source>
</evidence>
<dbReference type="PIRSF" id="PIRSF012524">
    <property type="entry name" value="YitL_S1"/>
    <property type="match status" value="1"/>
</dbReference>
<dbReference type="Pfam" id="PF17783">
    <property type="entry name" value="WHD_CvfB"/>
    <property type="match status" value="1"/>
</dbReference>
<evidence type="ECO:0000256" key="1">
    <source>
        <dbReference type="PIRNR" id="PIRNR012524"/>
    </source>
</evidence>
<proteinExistence type="inferred from homology"/>
<organism evidence="3 4">
    <name type="scientific">Dehalobacter restrictus</name>
    <dbReference type="NCBI Taxonomy" id="55583"/>
    <lineage>
        <taxon>Bacteria</taxon>
        <taxon>Bacillati</taxon>
        <taxon>Bacillota</taxon>
        <taxon>Clostridia</taxon>
        <taxon>Eubacteriales</taxon>
        <taxon>Desulfitobacteriaceae</taxon>
        <taxon>Dehalobacter</taxon>
    </lineage>
</organism>
<dbReference type="InterPro" id="IPR012340">
    <property type="entry name" value="NA-bd_OB-fold"/>
</dbReference>
<dbReference type="SUPFAM" id="SSF50249">
    <property type="entry name" value="Nucleic acid-binding proteins"/>
    <property type="match status" value="1"/>
</dbReference>
<dbReference type="AlphaFoldDB" id="A0A857DI79"/>